<feature type="transmembrane region" description="Helical" evidence="1">
    <location>
        <begin position="7"/>
        <end position="28"/>
    </location>
</feature>
<gene>
    <name evidence="2" type="ORF">SAMN05216262_101567</name>
</gene>
<evidence type="ECO:0000313" key="3">
    <source>
        <dbReference type="Proteomes" id="UP000199297"/>
    </source>
</evidence>
<accession>A0A1H7HQ07</accession>
<keyword evidence="1" id="KW-0812">Transmembrane</keyword>
<dbReference type="Proteomes" id="UP000199297">
    <property type="component" value="Unassembled WGS sequence"/>
</dbReference>
<proteinExistence type="predicted"/>
<evidence type="ECO:0000313" key="2">
    <source>
        <dbReference type="EMBL" id="SEK52361.1"/>
    </source>
</evidence>
<feature type="transmembrane region" description="Helical" evidence="1">
    <location>
        <begin position="138"/>
        <end position="160"/>
    </location>
</feature>
<reference evidence="3" key="1">
    <citation type="submission" date="2016-10" db="EMBL/GenBank/DDBJ databases">
        <authorList>
            <person name="Varghese N."/>
            <person name="Submissions S."/>
        </authorList>
    </citation>
    <scope>NUCLEOTIDE SEQUENCE [LARGE SCALE GENOMIC DNA]</scope>
    <source>
        <strain evidence="3">CGMCC 1.9127</strain>
    </source>
</reference>
<feature type="transmembrane region" description="Helical" evidence="1">
    <location>
        <begin position="48"/>
        <end position="65"/>
    </location>
</feature>
<keyword evidence="1" id="KW-1133">Transmembrane helix</keyword>
<keyword evidence="3" id="KW-1185">Reference proteome</keyword>
<sequence length="504" mass="57104">MTFIVKVLFIDIILGWGSVILFWLAAVYFCFSGTKSYANIWQEKMRALSHFFIGLPFFIFFYLLIKINGVPEYIVYDHVQPHDSKYGSIYPAVKLHPIFQFSQFEQAGVITEDLSKFVASTDAFDDFKVKRIEHYPSIAGYVSYVNEIAILGLFFLWYVLINRLHNSLATISLYRRAIADPKISHYQDYLEASQPVRMLQPFKRKKARKALANISQIYNKQLTNYLALLNQKNPQPIYDSLIAQIRRCKSYNPTLNVDVVFKDLATKAQIKQLDDAMDYGSDHTLPSAQRLSNGFSSILSTALNNFLNEDYIVPSSITAADIQIKLPLKVVYQKDPLTYIVNNVEKTFTWVAFFPYPSADANSFEFAGYMENRPIHSGKFGVDKWQEVASACMAKTLLKKFLQNAENSEISKDAKSKDKVAAELAAIAQQKDSLFDDIYKESLNAAKGEMVDQAITLAIQQNSDSFDQIFAKTYELTITNIDGVFADLLSSGLFSLADSLEGDA</sequence>
<organism evidence="2 3">
    <name type="scientific">Colwellia chukchiensis</name>
    <dbReference type="NCBI Taxonomy" id="641665"/>
    <lineage>
        <taxon>Bacteria</taxon>
        <taxon>Pseudomonadati</taxon>
        <taxon>Pseudomonadota</taxon>
        <taxon>Gammaproteobacteria</taxon>
        <taxon>Alteromonadales</taxon>
        <taxon>Colwelliaceae</taxon>
        <taxon>Colwellia</taxon>
    </lineage>
</organism>
<evidence type="ECO:0000256" key="1">
    <source>
        <dbReference type="SAM" id="Phobius"/>
    </source>
</evidence>
<dbReference type="AlphaFoldDB" id="A0A1H7HQ07"/>
<protein>
    <submittedName>
        <fullName evidence="2">Uncharacterized protein</fullName>
    </submittedName>
</protein>
<name>A0A1H7HQ07_9GAMM</name>
<dbReference type="EMBL" id="FOBI01000001">
    <property type="protein sequence ID" value="SEK52361.1"/>
    <property type="molecule type" value="Genomic_DNA"/>
</dbReference>
<dbReference type="RefSeq" id="WP_085282239.1">
    <property type="nucleotide sequence ID" value="NZ_FOBI01000001.1"/>
</dbReference>
<dbReference type="STRING" id="641665.GCA_002104455_00138"/>
<keyword evidence="1" id="KW-0472">Membrane</keyword>
<dbReference type="OrthoDB" id="10015792at2"/>